<dbReference type="InterPro" id="IPR036412">
    <property type="entry name" value="HAD-like_sf"/>
</dbReference>
<reference evidence="4 5" key="1">
    <citation type="submission" date="2018-01" db="EMBL/GenBank/DDBJ databases">
        <title>Complete and assembled Genome of Pantoea gaviniae DSM22758T.</title>
        <authorList>
            <person name="Stevens M.J.A."/>
            <person name="Zurfluh K."/>
            <person name="Stephan R."/>
        </authorList>
    </citation>
    <scope>NUCLEOTIDE SEQUENCE [LARGE SCALE GENOMIC DNA]</scope>
    <source>
        <strain evidence="4 5">DSM 22758</strain>
    </source>
</reference>
<dbReference type="InterPro" id="IPR023214">
    <property type="entry name" value="HAD_sf"/>
</dbReference>
<dbReference type="OrthoDB" id="9784466at2"/>
<dbReference type="GO" id="GO:0016787">
    <property type="term" value="F:hydrolase activity"/>
    <property type="evidence" value="ECO:0007669"/>
    <property type="project" value="UniProtKB-KW"/>
</dbReference>
<dbReference type="EMBL" id="CP026377">
    <property type="protein sequence ID" value="AUX92916.1"/>
    <property type="molecule type" value="Genomic_DNA"/>
</dbReference>
<dbReference type="Gene3D" id="3.40.50.1000">
    <property type="entry name" value="HAD superfamily/HAD-like"/>
    <property type="match status" value="1"/>
</dbReference>
<accession>A0A1X1DP27</accession>
<dbReference type="InterPro" id="IPR006385">
    <property type="entry name" value="HAD_hydro_SerB1"/>
</dbReference>
<dbReference type="AlphaFoldDB" id="A0A1X1DP27"/>
<dbReference type="RefSeq" id="WP_104956792.1">
    <property type="nucleotide sequence ID" value="NZ_CP026377.1"/>
</dbReference>
<dbReference type="Gene3D" id="1.20.1440.100">
    <property type="entry name" value="SG protein - dephosphorylation function"/>
    <property type="match status" value="1"/>
</dbReference>
<evidence type="ECO:0000313" key="5">
    <source>
        <dbReference type="Proteomes" id="UP000238365"/>
    </source>
</evidence>
<dbReference type="KEGG" id="pgz:C2E15_07370"/>
<organism evidence="4 5">
    <name type="scientific">Mixta gaviniae</name>
    <dbReference type="NCBI Taxonomy" id="665914"/>
    <lineage>
        <taxon>Bacteria</taxon>
        <taxon>Pseudomonadati</taxon>
        <taxon>Pseudomonadota</taxon>
        <taxon>Gammaproteobacteria</taxon>
        <taxon>Enterobacterales</taxon>
        <taxon>Erwiniaceae</taxon>
        <taxon>Mixta</taxon>
    </lineage>
</organism>
<name>A0A1X1DP27_9GAMM</name>
<protein>
    <submittedName>
        <fullName evidence="4">HAD-IB family hydrolase</fullName>
    </submittedName>
</protein>
<gene>
    <name evidence="4" type="ORF">C2E15_07370</name>
</gene>
<keyword evidence="5" id="KW-1185">Reference proteome</keyword>
<evidence type="ECO:0000256" key="3">
    <source>
        <dbReference type="ARBA" id="ARBA00022842"/>
    </source>
</evidence>
<keyword evidence="1" id="KW-0479">Metal-binding</keyword>
<keyword evidence="3" id="KW-0460">Magnesium</keyword>
<dbReference type="Proteomes" id="UP000238365">
    <property type="component" value="Chromosome"/>
</dbReference>
<evidence type="ECO:0000256" key="2">
    <source>
        <dbReference type="ARBA" id="ARBA00022801"/>
    </source>
</evidence>
<dbReference type="CDD" id="cd02612">
    <property type="entry name" value="HAD_PGPPase"/>
    <property type="match status" value="1"/>
</dbReference>
<dbReference type="NCBIfam" id="TIGR01490">
    <property type="entry name" value="HAD-SF-IB-hyp1"/>
    <property type="match status" value="1"/>
</dbReference>
<evidence type="ECO:0000256" key="1">
    <source>
        <dbReference type="ARBA" id="ARBA00022723"/>
    </source>
</evidence>
<dbReference type="SUPFAM" id="SSF56784">
    <property type="entry name" value="HAD-like"/>
    <property type="match status" value="1"/>
</dbReference>
<proteinExistence type="predicted"/>
<dbReference type="NCBIfam" id="TIGR01488">
    <property type="entry name" value="HAD-SF-IB"/>
    <property type="match status" value="1"/>
</dbReference>
<dbReference type="PANTHER" id="PTHR43344:SF13">
    <property type="entry name" value="PHOSPHATASE RV3661-RELATED"/>
    <property type="match status" value="1"/>
</dbReference>
<dbReference type="PANTHER" id="PTHR43344">
    <property type="entry name" value="PHOSPHOSERINE PHOSPHATASE"/>
    <property type="match status" value="1"/>
</dbReference>
<dbReference type="InterPro" id="IPR050582">
    <property type="entry name" value="HAD-like_SerB"/>
</dbReference>
<sequence>MDLALFDLDKTLICADSNALWMRWLVSQGYAPETLIAEEEALMAQYCQGALPLETYMSHTLAPLSGMGTLTVNGWVRRFIHRDIMPRVYPAARERLAWHQQRGDTIMLISAGGEHLMAPIAQRLGAHGALAVGVEIIDDRYSGAPSAVMAWRAGKATRLADWRALQQENRFHHTWAYSDAIADLPLLTLADHACAVNPDAQLLEEARARGWQVARWEK</sequence>
<evidence type="ECO:0000313" key="4">
    <source>
        <dbReference type="EMBL" id="AUX92916.1"/>
    </source>
</evidence>
<dbReference type="Pfam" id="PF12710">
    <property type="entry name" value="HAD"/>
    <property type="match status" value="1"/>
</dbReference>
<keyword evidence="2 4" id="KW-0378">Hydrolase</keyword>
<dbReference type="GO" id="GO:0046872">
    <property type="term" value="F:metal ion binding"/>
    <property type="evidence" value="ECO:0007669"/>
    <property type="project" value="UniProtKB-KW"/>
</dbReference>